<protein>
    <submittedName>
        <fullName evidence="2">Amine oxidase</fullName>
    </submittedName>
</protein>
<dbReference type="PRINTS" id="PR00419">
    <property type="entry name" value="ADXRDTASE"/>
</dbReference>
<feature type="domain" description="Amine oxidase" evidence="1">
    <location>
        <begin position="13"/>
        <end position="435"/>
    </location>
</feature>
<dbReference type="Proteomes" id="UP000632498">
    <property type="component" value="Unassembled WGS sequence"/>
</dbReference>
<dbReference type="InterPro" id="IPR002937">
    <property type="entry name" value="Amino_oxidase"/>
</dbReference>
<dbReference type="NCBIfam" id="NF005547">
    <property type="entry name" value="PRK07208.1-3"/>
    <property type="match status" value="1"/>
</dbReference>
<dbReference type="InterPro" id="IPR036188">
    <property type="entry name" value="FAD/NAD-bd_sf"/>
</dbReference>
<accession>A0A917C0X1</accession>
<reference evidence="2" key="2">
    <citation type="submission" date="2020-09" db="EMBL/GenBank/DDBJ databases">
        <authorList>
            <person name="Sun Q."/>
            <person name="Zhou Y."/>
        </authorList>
    </citation>
    <scope>NUCLEOTIDE SEQUENCE</scope>
    <source>
        <strain evidence="2">CGMCC 1.15254</strain>
    </source>
</reference>
<evidence type="ECO:0000313" key="2">
    <source>
        <dbReference type="EMBL" id="GGF64764.1"/>
    </source>
</evidence>
<name>A0A917C0X1_9PROT</name>
<dbReference type="GO" id="GO:0008767">
    <property type="term" value="F:UDP-galactopyranose mutase activity"/>
    <property type="evidence" value="ECO:0007669"/>
    <property type="project" value="TreeGrafter"/>
</dbReference>
<keyword evidence="3" id="KW-1185">Reference proteome</keyword>
<dbReference type="AlphaFoldDB" id="A0A917C0X1"/>
<dbReference type="Gene3D" id="3.50.50.60">
    <property type="entry name" value="FAD/NAD(P)-binding domain"/>
    <property type="match status" value="1"/>
</dbReference>
<dbReference type="Pfam" id="PF01593">
    <property type="entry name" value="Amino_oxidase"/>
    <property type="match status" value="1"/>
</dbReference>
<evidence type="ECO:0000313" key="3">
    <source>
        <dbReference type="Proteomes" id="UP000632498"/>
    </source>
</evidence>
<comment type="caution">
    <text evidence="2">The sequence shown here is derived from an EMBL/GenBank/DDBJ whole genome shotgun (WGS) entry which is preliminary data.</text>
</comment>
<gene>
    <name evidence="2" type="ORF">GCM10011332_18530</name>
</gene>
<dbReference type="RefSeq" id="WP_188664129.1">
    <property type="nucleotide sequence ID" value="NZ_BMHV01000011.1"/>
</dbReference>
<evidence type="ECO:0000259" key="1">
    <source>
        <dbReference type="Pfam" id="PF01593"/>
    </source>
</evidence>
<dbReference type="PANTHER" id="PTHR21197:SF0">
    <property type="entry name" value="UDP-GALACTOPYRANOSE MUTASE"/>
    <property type="match status" value="1"/>
</dbReference>
<organism evidence="2 3">
    <name type="scientific">Terasakiella brassicae</name>
    <dbReference type="NCBI Taxonomy" id="1634917"/>
    <lineage>
        <taxon>Bacteria</taxon>
        <taxon>Pseudomonadati</taxon>
        <taxon>Pseudomonadota</taxon>
        <taxon>Alphaproteobacteria</taxon>
        <taxon>Rhodospirillales</taxon>
        <taxon>Terasakiellaceae</taxon>
        <taxon>Terasakiella</taxon>
    </lineage>
</organism>
<dbReference type="PANTHER" id="PTHR21197">
    <property type="entry name" value="UDP-GALACTOPYRANOSE MUTASE"/>
    <property type="match status" value="1"/>
</dbReference>
<dbReference type="GO" id="GO:0005829">
    <property type="term" value="C:cytosol"/>
    <property type="evidence" value="ECO:0007669"/>
    <property type="project" value="TreeGrafter"/>
</dbReference>
<dbReference type="GO" id="GO:0016491">
    <property type="term" value="F:oxidoreductase activity"/>
    <property type="evidence" value="ECO:0007669"/>
    <property type="project" value="InterPro"/>
</dbReference>
<reference evidence="2" key="1">
    <citation type="journal article" date="2014" name="Int. J. Syst. Evol. Microbiol.">
        <title>Complete genome sequence of Corynebacterium casei LMG S-19264T (=DSM 44701T), isolated from a smear-ripened cheese.</title>
        <authorList>
            <consortium name="US DOE Joint Genome Institute (JGI-PGF)"/>
            <person name="Walter F."/>
            <person name="Albersmeier A."/>
            <person name="Kalinowski J."/>
            <person name="Ruckert C."/>
        </authorList>
    </citation>
    <scope>NUCLEOTIDE SEQUENCE</scope>
    <source>
        <strain evidence="2">CGMCC 1.15254</strain>
    </source>
</reference>
<dbReference type="SUPFAM" id="SSF51971">
    <property type="entry name" value="Nucleotide-binding domain"/>
    <property type="match status" value="1"/>
</dbReference>
<dbReference type="EMBL" id="BMHV01000011">
    <property type="protein sequence ID" value="GGF64764.1"/>
    <property type="molecule type" value="Genomic_DNA"/>
</dbReference>
<dbReference type="GO" id="GO:0050660">
    <property type="term" value="F:flavin adenine dinucleotide binding"/>
    <property type="evidence" value="ECO:0007669"/>
    <property type="project" value="TreeGrafter"/>
</dbReference>
<proteinExistence type="predicted"/>
<sequence length="460" mass="51699">MVETIAVLGAGPAGLMAAYELAKAGKTVTLYEKRKVEGGLCGTTVFEGKHGTYRFDFGGHRFITHDPDLLQLVEDLVGDDLLTAYRKSVIRFRGRTYAYPLALGNLLKTAPTALLAGAGLDLATLPFQKPDNTSFATWIESRFGKTLYRNFFEGYTAKLWGIDPKNLSADWASQRISLLDLKDVARRLLPTRDATPRTYAHSYRYPKYGFGVIFEKIAREFERLGGTIRYETQIDGMECNQNQITALFANGEKIVADQYISTISLPDMVRLCGGTSALKFRGVRFFCMPMETENISDNTWQYLSDPHIMATRLQEPKRRSPYMSPTGHSSLMLEIPCDPDSDLWNMSDADLFKRACIDLDRLGVPSKLATGEYFSTFGAQAYPLMSVGYEIEREKAIAYLAPFNNLIQCGRQATFRYIFTDTAMEMGQMAARSVLNGQDCRRAIFDHRNERTVIETQSVA</sequence>